<feature type="compositionally biased region" description="Pro residues" evidence="1">
    <location>
        <begin position="145"/>
        <end position="161"/>
    </location>
</feature>
<proteinExistence type="predicted"/>
<protein>
    <submittedName>
        <fullName evidence="2">Uncharacterized protein</fullName>
    </submittedName>
</protein>
<feature type="region of interest" description="Disordered" evidence="1">
    <location>
        <begin position="36"/>
        <end position="62"/>
    </location>
</feature>
<feature type="compositionally biased region" description="Basic and acidic residues" evidence="1">
    <location>
        <begin position="36"/>
        <end position="45"/>
    </location>
</feature>
<dbReference type="EMBL" id="CP049838">
    <property type="protein sequence ID" value="QJT05532.1"/>
    <property type="molecule type" value="Genomic_DNA"/>
</dbReference>
<evidence type="ECO:0000256" key="1">
    <source>
        <dbReference type="SAM" id="MobiDB-lite"/>
    </source>
</evidence>
<dbReference type="Proteomes" id="UP000502665">
    <property type="component" value="Chromosome"/>
</dbReference>
<reference evidence="2" key="1">
    <citation type="submission" date="2020-03" db="EMBL/GenBank/DDBJ databases">
        <title>Molecular networking-based the target discovery of potent antiproliferative macrolactams: 5/6/7/16 polycyclic ansamycins and glycosylated trienomycin from Streptomyces cacaoi subsp. asoensis.</title>
        <authorList>
            <person name="Liu L.-L."/>
        </authorList>
    </citation>
    <scope>NUCLEOTIDE SEQUENCE [LARGE SCALE GENOMIC DNA]</scope>
    <source>
        <strain evidence="2">H2S5</strain>
    </source>
</reference>
<keyword evidence="3" id="KW-1185">Reference proteome</keyword>
<gene>
    <name evidence="2" type="ORF">G9272_38775</name>
</gene>
<dbReference type="AlphaFoldDB" id="A0A6M4X024"/>
<accession>A0A6M4X024</accession>
<evidence type="ECO:0000313" key="3">
    <source>
        <dbReference type="Proteomes" id="UP000502665"/>
    </source>
</evidence>
<sequence length="161" mass="16485">MEPISVALLAALAGGAGGEAGRQAWAALSELVRRPFRRDGDRDGDGDGDGNTGAPAAGSAEPELVRLAAAPDDATLARALSTALAVRAARDADFQAGLRRWHELAGTLHADEVHTGDVHSEITGGTFAGPVLQGRDFSGLSFTTPAPPRVDPDTDTPPTPD</sequence>
<name>A0A6M4X024_9ACTN</name>
<organism evidence="2 3">
    <name type="scientific">Streptomyces asoensis</name>
    <dbReference type="NCBI Taxonomy" id="249586"/>
    <lineage>
        <taxon>Bacteria</taxon>
        <taxon>Bacillati</taxon>
        <taxon>Actinomycetota</taxon>
        <taxon>Actinomycetes</taxon>
        <taxon>Kitasatosporales</taxon>
        <taxon>Streptomycetaceae</taxon>
        <taxon>Streptomyces</taxon>
    </lineage>
</organism>
<feature type="region of interest" description="Disordered" evidence="1">
    <location>
        <begin position="126"/>
        <end position="161"/>
    </location>
</feature>
<evidence type="ECO:0000313" key="2">
    <source>
        <dbReference type="EMBL" id="QJT05532.1"/>
    </source>
</evidence>